<protein>
    <recommendedName>
        <fullName evidence="2">Glycosyl transferase family 1 domain-containing protein</fullName>
    </recommendedName>
</protein>
<name>A0A512AY45_9BACT</name>
<dbReference type="SUPFAM" id="SSF53756">
    <property type="entry name" value="UDP-Glycosyltransferase/glycogen phosphorylase"/>
    <property type="match status" value="1"/>
</dbReference>
<evidence type="ECO:0000256" key="1">
    <source>
        <dbReference type="ARBA" id="ARBA00022679"/>
    </source>
</evidence>
<organism evidence="3 4">
    <name type="scientific">Adhaeribacter aerolatus</name>
    <dbReference type="NCBI Taxonomy" id="670289"/>
    <lineage>
        <taxon>Bacteria</taxon>
        <taxon>Pseudomonadati</taxon>
        <taxon>Bacteroidota</taxon>
        <taxon>Cytophagia</taxon>
        <taxon>Cytophagales</taxon>
        <taxon>Hymenobacteraceae</taxon>
        <taxon>Adhaeribacter</taxon>
    </lineage>
</organism>
<dbReference type="PANTHER" id="PTHR46401">
    <property type="entry name" value="GLYCOSYLTRANSFERASE WBBK-RELATED"/>
    <property type="match status" value="1"/>
</dbReference>
<accession>A0A512AY45</accession>
<dbReference type="InterPro" id="IPR001296">
    <property type="entry name" value="Glyco_trans_1"/>
</dbReference>
<comment type="caution">
    <text evidence="3">The sequence shown here is derived from an EMBL/GenBank/DDBJ whole genome shotgun (WGS) entry which is preliminary data.</text>
</comment>
<dbReference type="EMBL" id="BJYS01000016">
    <property type="protein sequence ID" value="GEO04624.1"/>
    <property type="molecule type" value="Genomic_DNA"/>
</dbReference>
<evidence type="ECO:0000259" key="2">
    <source>
        <dbReference type="Pfam" id="PF00534"/>
    </source>
</evidence>
<dbReference type="CDD" id="cd03809">
    <property type="entry name" value="GT4_MtfB-like"/>
    <property type="match status" value="1"/>
</dbReference>
<dbReference type="AlphaFoldDB" id="A0A512AY45"/>
<reference evidence="3 4" key="1">
    <citation type="submission" date="2019-07" db="EMBL/GenBank/DDBJ databases">
        <title>Whole genome shotgun sequence of Adhaeribacter aerolatus NBRC 106133.</title>
        <authorList>
            <person name="Hosoyama A."/>
            <person name="Uohara A."/>
            <person name="Ohji S."/>
            <person name="Ichikawa N."/>
        </authorList>
    </citation>
    <scope>NUCLEOTIDE SEQUENCE [LARGE SCALE GENOMIC DNA]</scope>
    <source>
        <strain evidence="3 4">NBRC 106133</strain>
    </source>
</reference>
<dbReference type="Gene3D" id="3.40.50.2000">
    <property type="entry name" value="Glycogen Phosphorylase B"/>
    <property type="match status" value="2"/>
</dbReference>
<proteinExistence type="predicted"/>
<feature type="domain" description="Glycosyl transferase family 1" evidence="2">
    <location>
        <begin position="196"/>
        <end position="347"/>
    </location>
</feature>
<dbReference type="OrthoDB" id="9801609at2"/>
<dbReference type="PANTHER" id="PTHR46401:SF2">
    <property type="entry name" value="GLYCOSYLTRANSFERASE WBBK-RELATED"/>
    <property type="match status" value="1"/>
</dbReference>
<gene>
    <name evidence="3" type="ORF">AAE02nite_22880</name>
</gene>
<dbReference type="Pfam" id="PF00534">
    <property type="entry name" value="Glycos_transf_1"/>
    <property type="match status" value="1"/>
</dbReference>
<sequence>MKIAIDCRALRKSPSGIPNFIVSAINGLASENPSWQFYLLSNEPFHPALLELINKKLNLQIIISPLPFLNNISILWLLFKVNKLIKEINPDLYWAPAFLLPPRLPKKVKTMITVHDMVFKQYKNTMSFTNRLIFEILHDWSIKSADLLWSNSKYTANGIAQYFPEKKSKAIFTGFFINTNIFKPASLTLTEQQELKTNYNLQDNFILFVGTLEPRKNLSFLLSLLPELAAMGFSLLVIGAKGWGETKIEEVVEAPGFPKDRVTFAGFVSTDTLVKLYSLATVYVSTSLNEGFGMPQLEAMACGCPVVSPHNSAMIEVVEGAGETVKTWHSEDWIAAINRIIYQRSKYVELGFMRVKCYERKKILLDLNKYMLSQLSNNVSALY</sequence>
<keyword evidence="1" id="KW-0808">Transferase</keyword>
<evidence type="ECO:0000313" key="4">
    <source>
        <dbReference type="Proteomes" id="UP000321532"/>
    </source>
</evidence>
<dbReference type="GO" id="GO:0016757">
    <property type="term" value="F:glycosyltransferase activity"/>
    <property type="evidence" value="ECO:0007669"/>
    <property type="project" value="InterPro"/>
</dbReference>
<dbReference type="Proteomes" id="UP000321532">
    <property type="component" value="Unassembled WGS sequence"/>
</dbReference>
<keyword evidence="4" id="KW-1185">Reference proteome</keyword>
<dbReference type="RefSeq" id="WP_146897889.1">
    <property type="nucleotide sequence ID" value="NZ_BJYS01000016.1"/>
</dbReference>
<dbReference type="GO" id="GO:0009103">
    <property type="term" value="P:lipopolysaccharide biosynthetic process"/>
    <property type="evidence" value="ECO:0007669"/>
    <property type="project" value="TreeGrafter"/>
</dbReference>
<evidence type="ECO:0000313" key="3">
    <source>
        <dbReference type="EMBL" id="GEO04624.1"/>
    </source>
</evidence>